<reference evidence="3" key="1">
    <citation type="submission" date="2016-10" db="EMBL/GenBank/DDBJ databases">
        <authorList>
            <person name="Varghese N."/>
            <person name="Submissions S."/>
        </authorList>
    </citation>
    <scope>NUCLEOTIDE SEQUENCE [LARGE SCALE GENOMIC DNA]</scope>
    <source>
        <strain evidence="3">NRRL B-51270</strain>
    </source>
</reference>
<evidence type="ECO:0008006" key="4">
    <source>
        <dbReference type="Google" id="ProtNLM"/>
    </source>
</evidence>
<evidence type="ECO:0000313" key="2">
    <source>
        <dbReference type="EMBL" id="SDT25207.1"/>
    </source>
</evidence>
<organism evidence="2 3">
    <name type="scientific">Halopseudomonas xinjiangensis</name>
    <dbReference type="NCBI Taxonomy" id="487184"/>
    <lineage>
        <taxon>Bacteria</taxon>
        <taxon>Pseudomonadati</taxon>
        <taxon>Pseudomonadota</taxon>
        <taxon>Gammaproteobacteria</taxon>
        <taxon>Pseudomonadales</taxon>
        <taxon>Pseudomonadaceae</taxon>
        <taxon>Halopseudomonas</taxon>
    </lineage>
</organism>
<feature type="compositionally biased region" description="Basic and acidic residues" evidence="1">
    <location>
        <begin position="58"/>
        <end position="68"/>
    </location>
</feature>
<dbReference type="Pfam" id="PF09954">
    <property type="entry name" value="DUF2188"/>
    <property type="match status" value="1"/>
</dbReference>
<feature type="region of interest" description="Disordered" evidence="1">
    <location>
        <begin position="53"/>
        <end position="74"/>
    </location>
</feature>
<dbReference type="Proteomes" id="UP000243207">
    <property type="component" value="Chromosome I"/>
</dbReference>
<dbReference type="OrthoDB" id="7871279at2"/>
<dbReference type="STRING" id="487184.SAMN05216421_3278"/>
<dbReference type="InterPro" id="IPR018691">
    <property type="entry name" value="DUF2188"/>
</dbReference>
<name>A0A1H1YUZ8_9GAMM</name>
<proteinExistence type="predicted"/>
<evidence type="ECO:0000313" key="3">
    <source>
        <dbReference type="Proteomes" id="UP000243207"/>
    </source>
</evidence>
<gene>
    <name evidence="2" type="ORF">SAMN05216421_3278</name>
</gene>
<dbReference type="AlphaFoldDB" id="A0A1H1YUZ8"/>
<evidence type="ECO:0000256" key="1">
    <source>
        <dbReference type="SAM" id="MobiDB-lite"/>
    </source>
</evidence>
<dbReference type="RefSeq" id="WP_093397000.1">
    <property type="nucleotide sequence ID" value="NZ_LT629736.1"/>
</dbReference>
<sequence length="74" mass="8429">MQNYHVTPTDNGWQLIKEGASRPARRAQTKKEMLELMQEFMEGKTASVKIHLQDGSIQEERTYPRRADPASSPG</sequence>
<keyword evidence="3" id="KW-1185">Reference proteome</keyword>
<accession>A0A1H1YUZ8</accession>
<dbReference type="EMBL" id="LT629736">
    <property type="protein sequence ID" value="SDT25207.1"/>
    <property type="molecule type" value="Genomic_DNA"/>
</dbReference>
<protein>
    <recommendedName>
        <fullName evidence="4">DUF2188 domain-containing protein</fullName>
    </recommendedName>
</protein>